<dbReference type="PANTHER" id="PTHR14950:SF36">
    <property type="entry name" value="ENDORIBONUCLEASE DCR-2"/>
    <property type="match status" value="1"/>
</dbReference>
<dbReference type="Gene3D" id="3.30.160.380">
    <property type="entry name" value="Dicer dimerisation domain"/>
    <property type="match status" value="1"/>
</dbReference>
<dbReference type="GO" id="GO:0008186">
    <property type="term" value="F:ATP-dependent activity, acting on RNA"/>
    <property type="evidence" value="ECO:0007669"/>
    <property type="project" value="EnsemblMetazoa"/>
</dbReference>
<proteinExistence type="inferred from homology"/>
<keyword evidence="12" id="KW-0943">RNA-mediated gene silencing</keyword>
<dbReference type="GO" id="GO:0003730">
    <property type="term" value="F:mRNA 3'-UTR binding"/>
    <property type="evidence" value="ECO:0007669"/>
    <property type="project" value="EnsemblMetazoa"/>
</dbReference>
<dbReference type="InterPro" id="IPR001650">
    <property type="entry name" value="Helicase_C-like"/>
</dbReference>
<dbReference type="Pfam" id="PF20932">
    <property type="entry name" value="Dicer_dsRBD"/>
    <property type="match status" value="1"/>
</dbReference>
<comment type="similarity">
    <text evidence="14 15">Belongs to the helicase family. Dicer subfamily.</text>
</comment>
<dbReference type="InterPro" id="IPR003100">
    <property type="entry name" value="PAZ_dom"/>
</dbReference>
<dbReference type="Gene3D" id="3.30.160.20">
    <property type="match status" value="1"/>
</dbReference>
<dbReference type="Gene3D" id="1.10.1520.10">
    <property type="entry name" value="Ribonuclease III domain"/>
    <property type="match status" value="2"/>
</dbReference>
<evidence type="ECO:0000259" key="21">
    <source>
        <dbReference type="PROSITE" id="PS51327"/>
    </source>
</evidence>
<dbReference type="CDD" id="cd15903">
    <property type="entry name" value="Dicer_PBD"/>
    <property type="match status" value="1"/>
</dbReference>
<dbReference type="OrthoDB" id="416741at2759"/>
<evidence type="ECO:0000256" key="15">
    <source>
        <dbReference type="PROSITE-ProRule" id="PRU00657"/>
    </source>
</evidence>
<dbReference type="GO" id="GO:0045089">
    <property type="term" value="P:positive regulation of innate immune response"/>
    <property type="evidence" value="ECO:0007669"/>
    <property type="project" value="EnsemblMetazoa"/>
</dbReference>
<keyword evidence="8" id="KW-0347">Helicase</keyword>
<dbReference type="GO" id="GO:0009616">
    <property type="term" value="P:RNAi-mediated antiviral immune response"/>
    <property type="evidence" value="ECO:0007669"/>
    <property type="project" value="EnsemblMetazoa"/>
</dbReference>
<dbReference type="GO" id="GO:0031507">
    <property type="term" value="P:heterochromatin formation"/>
    <property type="evidence" value="ECO:0007669"/>
    <property type="project" value="EnsemblMetazoa"/>
</dbReference>
<feature type="domain" description="Dicer dsRNA-binding fold" evidence="21">
    <location>
        <begin position="584"/>
        <end position="686"/>
    </location>
</feature>
<dbReference type="Pfam" id="PF03368">
    <property type="entry name" value="Dicer_dimer"/>
    <property type="match status" value="1"/>
</dbReference>
<dbReference type="GO" id="GO:0004386">
    <property type="term" value="F:helicase activity"/>
    <property type="evidence" value="ECO:0007669"/>
    <property type="project" value="UniProtKB-KW"/>
</dbReference>
<dbReference type="PROSITE" id="PS50137">
    <property type="entry name" value="DS_RBD"/>
    <property type="match status" value="1"/>
</dbReference>
<dbReference type="Pfam" id="PF00271">
    <property type="entry name" value="Helicase_C"/>
    <property type="match status" value="1"/>
</dbReference>
<reference evidence="22" key="1">
    <citation type="journal article" date="2013" name="Genome Res.">
        <title>A second-generation assembly of the Drosophila simulans genome provides new insights into patterns of lineage-specific divergence.</title>
        <authorList>
            <person name="Hu T.T."/>
            <person name="Eisen M.B."/>
            <person name="Thornton K.R."/>
            <person name="Andolfatto P."/>
        </authorList>
    </citation>
    <scope>NUCLEOTIDE SEQUENCE [LARGE SCALE GENOMIC DNA]</scope>
    <source>
        <strain evidence="22">W501</strain>
    </source>
</reference>
<evidence type="ECO:0000256" key="8">
    <source>
        <dbReference type="ARBA" id="ARBA00022806"/>
    </source>
</evidence>
<keyword evidence="7 22" id="KW-0378">Hydrolase</keyword>
<dbReference type="GO" id="GO:0098795">
    <property type="term" value="P:global gene silencing by mRNA cleavage"/>
    <property type="evidence" value="ECO:0007669"/>
    <property type="project" value="EnsemblMetazoa"/>
</dbReference>
<evidence type="ECO:0000256" key="4">
    <source>
        <dbReference type="ARBA" id="ARBA00022723"/>
    </source>
</evidence>
<dbReference type="PROSITE" id="PS51194">
    <property type="entry name" value="HELICASE_CTER"/>
    <property type="match status" value="1"/>
</dbReference>
<keyword evidence="5" id="KW-0677">Repeat</keyword>
<reference evidence="22" key="2">
    <citation type="submission" date="2014-06" db="EMBL/GenBank/DDBJ databases">
        <authorList>
            <person name="Hu T."/>
            <person name="Eisen M.B."/>
            <person name="Thornton K.R."/>
            <person name="Andolfatto P."/>
        </authorList>
    </citation>
    <scope>NUCLEOTIDE SEQUENCE</scope>
    <source>
        <strain evidence="22">W501</strain>
    </source>
</reference>
<dbReference type="EMBL" id="CM002911">
    <property type="protein sequence ID" value="KMY94629.1"/>
    <property type="molecule type" value="Genomic_DNA"/>
</dbReference>
<dbReference type="PROSITE" id="PS51327">
    <property type="entry name" value="DICER_DSRBF"/>
    <property type="match status" value="1"/>
</dbReference>
<dbReference type="Pfam" id="PF00636">
    <property type="entry name" value="Ribonuclease_3"/>
    <property type="match status" value="2"/>
</dbReference>
<evidence type="ECO:0000256" key="2">
    <source>
        <dbReference type="ARBA" id="ARBA00001946"/>
    </source>
</evidence>
<dbReference type="GO" id="GO:0046872">
    <property type="term" value="F:metal ion binding"/>
    <property type="evidence" value="ECO:0007669"/>
    <property type="project" value="UniProtKB-KW"/>
</dbReference>
<dbReference type="PANTHER" id="PTHR14950">
    <property type="entry name" value="DICER-RELATED"/>
    <property type="match status" value="1"/>
</dbReference>
<dbReference type="GO" id="GO:0006309">
    <property type="term" value="P:apoptotic DNA fragmentation"/>
    <property type="evidence" value="ECO:0007669"/>
    <property type="project" value="TreeGrafter"/>
</dbReference>
<feature type="domain" description="RNase III" evidence="17">
    <location>
        <begin position="1190"/>
        <end position="1395"/>
    </location>
</feature>
<dbReference type="Proteomes" id="UP000035880">
    <property type="component" value="Chromosome 2R"/>
</dbReference>
<dbReference type="SMART" id="SM00535">
    <property type="entry name" value="RIBOc"/>
    <property type="match status" value="2"/>
</dbReference>
<dbReference type="Pfam" id="PF20931">
    <property type="entry name" value="Dicer_platform"/>
    <property type="match status" value="1"/>
</dbReference>
<keyword evidence="4" id="KW-0479">Metal-binding</keyword>
<evidence type="ECO:0000256" key="1">
    <source>
        <dbReference type="ARBA" id="ARBA00001936"/>
    </source>
</evidence>
<evidence type="ECO:0000256" key="9">
    <source>
        <dbReference type="ARBA" id="ARBA00022840"/>
    </source>
</evidence>
<gene>
    <name evidence="22" type="primary">Dsim\Dcr-2</name>
    <name evidence="22" type="ORF">Dsimw501_GD25463</name>
</gene>
<dbReference type="GO" id="GO:0048471">
    <property type="term" value="C:perinuclear region of cytoplasm"/>
    <property type="evidence" value="ECO:0007669"/>
    <property type="project" value="EnsemblMetazoa"/>
</dbReference>
<dbReference type="GO" id="GO:0002230">
    <property type="term" value="P:positive regulation of defense response to virus by host"/>
    <property type="evidence" value="ECO:0007669"/>
    <property type="project" value="EnsemblMetazoa"/>
</dbReference>
<evidence type="ECO:0000259" key="16">
    <source>
        <dbReference type="PROSITE" id="PS50137"/>
    </source>
</evidence>
<dbReference type="InterPro" id="IPR014001">
    <property type="entry name" value="Helicase_ATP-bd"/>
</dbReference>
<dbReference type="PROSITE" id="PS50142">
    <property type="entry name" value="RNASE_3_2"/>
    <property type="match status" value="2"/>
</dbReference>
<evidence type="ECO:0000259" key="17">
    <source>
        <dbReference type="PROSITE" id="PS50142"/>
    </source>
</evidence>
<feature type="domain" description="Helicase C-terminal" evidence="20">
    <location>
        <begin position="379"/>
        <end position="568"/>
    </location>
</feature>
<dbReference type="GO" id="GO:0003677">
    <property type="term" value="F:DNA binding"/>
    <property type="evidence" value="ECO:0007669"/>
    <property type="project" value="InterPro"/>
</dbReference>
<evidence type="ECO:0000256" key="14">
    <source>
        <dbReference type="ARBA" id="ARBA00035116"/>
    </source>
</evidence>
<dbReference type="InterPro" id="IPR048512">
    <property type="entry name" value="Dicer_platform"/>
</dbReference>
<feature type="domain" description="DRBM" evidence="16">
    <location>
        <begin position="1707"/>
        <end position="1729"/>
    </location>
</feature>
<dbReference type="KEGG" id="dsi:Dsimw501_GD25463"/>
<dbReference type="InterPro" id="IPR048513">
    <property type="entry name" value="Dicer_PBD"/>
</dbReference>
<feature type="domain" description="PAZ" evidence="18">
    <location>
        <begin position="857"/>
        <end position="993"/>
    </location>
</feature>
<dbReference type="FunFam" id="3.40.50.300:FF:000628">
    <property type="entry name" value="Endoribonuclease Dicer"/>
    <property type="match status" value="1"/>
</dbReference>
<dbReference type="SMART" id="SM00490">
    <property type="entry name" value="HELICc"/>
    <property type="match status" value="1"/>
</dbReference>
<dbReference type="FunFam" id="3.30.160.20:FF:000089">
    <property type="entry name" value="Dicer-2"/>
    <property type="match status" value="1"/>
</dbReference>
<dbReference type="GO" id="GO:0007626">
    <property type="term" value="P:locomotory behavior"/>
    <property type="evidence" value="ECO:0007669"/>
    <property type="project" value="EnsemblMetazoa"/>
</dbReference>
<evidence type="ECO:0000256" key="5">
    <source>
        <dbReference type="ARBA" id="ARBA00022737"/>
    </source>
</evidence>
<dbReference type="PROSITE" id="PS51192">
    <property type="entry name" value="HELICASE_ATP_BIND_1"/>
    <property type="match status" value="1"/>
</dbReference>
<reference evidence="22" key="3">
    <citation type="submission" date="2015-04" db="EMBL/GenBank/DDBJ databases">
        <authorList>
            <consortium name="FlyBase"/>
        </authorList>
    </citation>
    <scope>NUCLEOTIDE SEQUENCE</scope>
    <source>
        <strain evidence="22">W501</strain>
    </source>
</reference>
<dbReference type="Bgee" id="FBgn0084576">
    <property type="expression patterns" value="Expressed in embryo and 3 other cell types or tissues"/>
</dbReference>
<dbReference type="SMART" id="SM00487">
    <property type="entry name" value="DEXDc"/>
    <property type="match status" value="1"/>
</dbReference>
<evidence type="ECO:0000259" key="19">
    <source>
        <dbReference type="PROSITE" id="PS51192"/>
    </source>
</evidence>
<comment type="cofactor">
    <cofactor evidence="1">
        <name>Mn(2+)</name>
        <dbReference type="ChEBI" id="CHEBI:29035"/>
    </cofactor>
</comment>
<dbReference type="InterPro" id="IPR006935">
    <property type="entry name" value="Helicase/UvrB_N"/>
</dbReference>
<dbReference type="GO" id="GO:0098586">
    <property type="term" value="P:cellular response to virus"/>
    <property type="evidence" value="ECO:0007669"/>
    <property type="project" value="EnsemblMetazoa"/>
</dbReference>
<dbReference type="SUPFAM" id="SSF69065">
    <property type="entry name" value="RNase III domain-like"/>
    <property type="match status" value="2"/>
</dbReference>
<dbReference type="GO" id="GO:0005524">
    <property type="term" value="F:ATP binding"/>
    <property type="evidence" value="ECO:0007669"/>
    <property type="project" value="UniProtKB-KW"/>
</dbReference>
<evidence type="ECO:0000256" key="3">
    <source>
        <dbReference type="ARBA" id="ARBA00022722"/>
    </source>
</evidence>
<dbReference type="SMART" id="SM00949">
    <property type="entry name" value="PAZ"/>
    <property type="match status" value="1"/>
</dbReference>
<keyword evidence="13" id="KW-0464">Manganese</keyword>
<dbReference type="InterPro" id="IPR044441">
    <property type="entry name" value="DICER_DSRM"/>
</dbReference>
<evidence type="ECO:0000256" key="6">
    <source>
        <dbReference type="ARBA" id="ARBA00022741"/>
    </source>
</evidence>
<dbReference type="GO" id="GO:0009047">
    <property type="term" value="P:dosage compensation by hyperactivation of X chromosome"/>
    <property type="evidence" value="ECO:0007669"/>
    <property type="project" value="EnsemblMetazoa"/>
</dbReference>
<name>A0A0J9RGH3_DROSI</name>
<dbReference type="Gene3D" id="2.170.260.10">
    <property type="entry name" value="paz domain"/>
    <property type="match status" value="1"/>
</dbReference>
<accession>A0A0J9RGH3</accession>
<dbReference type="GeneID" id="6734944"/>
<evidence type="ECO:0000256" key="11">
    <source>
        <dbReference type="ARBA" id="ARBA00022884"/>
    </source>
</evidence>
<dbReference type="InterPro" id="IPR005034">
    <property type="entry name" value="Dicer_dimerisation"/>
</dbReference>
<keyword evidence="6" id="KW-0547">Nucleotide-binding</keyword>
<dbReference type="CDD" id="cd00593">
    <property type="entry name" value="RIBOc"/>
    <property type="match status" value="2"/>
</dbReference>
<dbReference type="PROSITE" id="PS50821">
    <property type="entry name" value="PAZ"/>
    <property type="match status" value="1"/>
</dbReference>
<dbReference type="Pfam" id="PF04851">
    <property type="entry name" value="ResIII"/>
    <property type="match status" value="1"/>
</dbReference>
<dbReference type="CDD" id="cd00048">
    <property type="entry name" value="DSRM_SF"/>
    <property type="match status" value="1"/>
</dbReference>
<feature type="domain" description="RNase III" evidence="17">
    <location>
        <begin position="1446"/>
        <end position="1638"/>
    </location>
</feature>
<comment type="cofactor">
    <cofactor evidence="2">
        <name>Mg(2+)</name>
        <dbReference type="ChEBI" id="CHEBI:18420"/>
    </cofactor>
</comment>
<dbReference type="CDD" id="cd18034">
    <property type="entry name" value="DEXHc_dicer"/>
    <property type="match status" value="1"/>
</dbReference>
<dbReference type="InterPro" id="IPR014720">
    <property type="entry name" value="dsRBD_dom"/>
</dbReference>
<keyword evidence="11 15" id="KW-0694">RNA-binding</keyword>
<dbReference type="GO" id="GO:0016887">
    <property type="term" value="F:ATP hydrolysis activity"/>
    <property type="evidence" value="ECO:0007669"/>
    <property type="project" value="EnsemblMetazoa"/>
</dbReference>
<dbReference type="InterPro" id="IPR000999">
    <property type="entry name" value="RNase_III_dom"/>
</dbReference>
<dbReference type="GO" id="GO:0070578">
    <property type="term" value="C:RISC-loading complex"/>
    <property type="evidence" value="ECO:0007669"/>
    <property type="project" value="EnsemblMetazoa"/>
</dbReference>
<keyword evidence="9" id="KW-0067">ATP-binding</keyword>
<dbReference type="CDD" id="cd18802">
    <property type="entry name" value="SF2_C_dicer"/>
    <property type="match status" value="1"/>
</dbReference>
<dbReference type="GO" id="GO:0009597">
    <property type="term" value="P:detection of virus"/>
    <property type="evidence" value="ECO:0007669"/>
    <property type="project" value="EnsemblMetazoa"/>
</dbReference>
<evidence type="ECO:0000259" key="18">
    <source>
        <dbReference type="PROSITE" id="PS50821"/>
    </source>
</evidence>
<dbReference type="Pfam" id="PF02170">
    <property type="entry name" value="PAZ"/>
    <property type="match status" value="1"/>
</dbReference>
<dbReference type="EC" id="3.1.26.3" evidence="22"/>
<dbReference type="GO" id="GO:0030422">
    <property type="term" value="P:siRNA processing"/>
    <property type="evidence" value="ECO:0007669"/>
    <property type="project" value="EnsemblMetazoa"/>
</dbReference>
<dbReference type="GO" id="GO:0110064">
    <property type="term" value="P:lncRNA catabolic process"/>
    <property type="evidence" value="ECO:0007669"/>
    <property type="project" value="EnsemblMetazoa"/>
</dbReference>
<sequence length="1732" mass="198576">MQEPEDSVTISKDVERYKPRSYQLRLVDYLTKRNGIVYLPTGSGKTFVAILVLKRFSQDLDKPIASGGKRALFMCNTVELARQQAVAVRRNTNFKVGFYVGEQGVDEWTRGKWSDEIENNQVLVGTAQVFLDMVTQKNMALNSISVVIIDECHHGTRHHPFREFMRLFTIADQTNLPRVVGLTGVLIKGNEISKVATKLKELEITYRGNIITVSDTKEIENVMLYATKPTEAMVTFPHQEQGPTVERFIIAQIKQFFVSLELMNIGVQPVRRSKSLHCQRDSSKKGFVKQMFNDFVYQLQEYGIYAASIAIISLIVEFDIKRRQAETLSVKLMHRTALTLCERIRHLLVQKLRDMTDDDDGPDDDVNTEDIIMNFSTPKIQRFLMSLKVSFAHKDPKDICCLVFVERRYTCKCIYGLLLNYINSTPELRDVLTPQFMVGRNSISPDFGSVLERKHQKSAIQKFREGNANLMICSSVLEEGIDVQACNHVFILDPLKTFNMYVQTKGRARSPEAKFVVFTAERDREKTCQQICQYRNAHDEIAEYLKERVLEEAMPELYEIEKHFQDVIKPFTNEHGAVLLPSNALTLLHRYCQTIPTDAFGFLIPWINLLEEGERNKLFGANAKDKHVVSINMPLNCILRDTIYSDPMDNARIAKISAAFKACLALYSLGELSEKFLPKTLKERVAAIADVHFEHWHNYGDSVTATVNKGEKSKPRTYKTHCPLEFYDARPRLGELCYAYEIFLEPQFKLCEYTEHMYLNLRTPRNYAILLRNKLPRLAEMPLFSNQGMLHVRVADAPLEVTIQNSEQLDLLHQFHGMVFRDILKIWQPCFVLDRRSKENSYLVVPLILDADQQKCIDWQLMTKFQKLAQGQGSSVQQREQQPAPRPEDFEGKIVTQWYTNNDKRMLVTKVHRELTPLSFMENNQQEKTYYDFTMSKYGNRIGDVVHKDKFLIEVRDLTEQLNFYVQNRGKSKAQSKARLKVILIPELCINLEFPGDLWIKLIFLPSILNRMYFLLHAESLRKRFNTYLNLDLLPFNGTDYMPKPLEIDFSLRRNVDPLGNAIPTEDVEEPKSLLEPMATKSIQAPMAALEITELENSWQQYMEPIDLSRNLLSTYPVELAYYYNFSVGNVCELDNQDFEDKEYWTKNQFHMPTGNVYGYRSPAKTNANVPALMPSRPTVRGEVKPLLILQKTFSEEHITPAEQGEFLAAITASSATDVFDMERLEILGDSFLKLSATLYLASKYSDWNEGTLTQVKSKLVSNRNLLYCLADTDIPKKLNTILFTPRYTWVPPSISLPHNVLALWREKPGFANMIGPHNLRDLALDDEESLVKGNCSDIKYNRFVEGCRANGQSFYAGSDFSSEVNFCVGLVAIANKVIADTLEALLGVIVKNYGLQHAFKMLEYFKICRSDIDKPLTELLNLELGSKNIRANVNTTEIDGFLINHSHLEHNLGYTFKDRRYLLQALTHPSYPTNRITGSYQELEFIGDAILDFLISAYIFENNTKMNPGALTDLRSALVNNTTLACICVRHRLHFFILAENEKLSETISKFVNFQESQGHRVTNYVHILLEEADVQPTPLDLDDELELPHANKCISQEAEQGVPPKGEFNMSTNVDVPKTLGDVLEALIAAIYLDCRDLQRTWEVIFRLFEPELQEFTRNMPINPIRQLIEHKHAKPVFSSPIMEGDTLMVSCQFTCMEKSIKVYGFGSNKNQAKLSAAKHALQLLSKCDA</sequence>
<dbReference type="GO" id="GO:0070922">
    <property type="term" value="P:RISC complex assembly"/>
    <property type="evidence" value="ECO:0007669"/>
    <property type="project" value="EnsemblMetazoa"/>
</dbReference>
<dbReference type="GO" id="GO:0045752">
    <property type="term" value="P:positive regulation of Toll signaling pathway"/>
    <property type="evidence" value="ECO:0007669"/>
    <property type="project" value="EnsemblMetazoa"/>
</dbReference>
<evidence type="ECO:0000256" key="7">
    <source>
        <dbReference type="ARBA" id="ARBA00022801"/>
    </source>
</evidence>
<dbReference type="InterPro" id="IPR036389">
    <property type="entry name" value="RNase_III_sf"/>
</dbReference>
<dbReference type="GO" id="GO:0035197">
    <property type="term" value="F:siRNA binding"/>
    <property type="evidence" value="ECO:0007669"/>
    <property type="project" value="EnsemblMetazoa"/>
</dbReference>
<dbReference type="GO" id="GO:0031054">
    <property type="term" value="P:pre-miRNA processing"/>
    <property type="evidence" value="ECO:0007669"/>
    <property type="project" value="InterPro"/>
</dbReference>
<dbReference type="InterPro" id="IPR038248">
    <property type="entry name" value="Dicer_dimer_sf"/>
</dbReference>
<evidence type="ECO:0000313" key="22">
    <source>
        <dbReference type="EMBL" id="KMY94629.1"/>
    </source>
</evidence>
<keyword evidence="3" id="KW-0540">Nuclease</keyword>
<evidence type="ECO:0000256" key="13">
    <source>
        <dbReference type="ARBA" id="ARBA00023211"/>
    </source>
</evidence>
<feature type="domain" description="Helicase ATP-binding" evidence="19">
    <location>
        <begin position="26"/>
        <end position="204"/>
    </location>
</feature>
<dbReference type="GO" id="GO:0004525">
    <property type="term" value="F:ribonuclease III activity"/>
    <property type="evidence" value="ECO:0007669"/>
    <property type="project" value="UniProtKB-EC"/>
</dbReference>
<dbReference type="Gene3D" id="3.40.50.300">
    <property type="entry name" value="P-loop containing nucleotide triphosphate hydrolases"/>
    <property type="match status" value="2"/>
</dbReference>
<keyword evidence="10" id="KW-0460">Magnesium</keyword>
<dbReference type="SUPFAM" id="SSF54768">
    <property type="entry name" value="dsRNA-binding domain-like"/>
    <property type="match status" value="1"/>
</dbReference>
<evidence type="ECO:0000256" key="10">
    <source>
        <dbReference type="ARBA" id="ARBA00022842"/>
    </source>
</evidence>
<dbReference type="SUPFAM" id="SSF52540">
    <property type="entry name" value="P-loop containing nucleoside triphosphate hydrolases"/>
    <property type="match status" value="1"/>
</dbReference>
<dbReference type="GO" id="GO:0005634">
    <property type="term" value="C:nucleus"/>
    <property type="evidence" value="ECO:0007669"/>
    <property type="project" value="EnsemblMetazoa"/>
</dbReference>
<dbReference type="GO" id="GO:0004530">
    <property type="term" value="F:deoxyribonuclease I activity"/>
    <property type="evidence" value="ECO:0007669"/>
    <property type="project" value="TreeGrafter"/>
</dbReference>
<dbReference type="GO" id="GO:0016442">
    <property type="term" value="C:RISC complex"/>
    <property type="evidence" value="ECO:0007669"/>
    <property type="project" value="EnsemblMetazoa"/>
</dbReference>
<dbReference type="InterPro" id="IPR027417">
    <property type="entry name" value="P-loop_NTPase"/>
</dbReference>
<evidence type="ECO:0000259" key="20">
    <source>
        <dbReference type="PROSITE" id="PS51194"/>
    </source>
</evidence>
<evidence type="ECO:0000256" key="12">
    <source>
        <dbReference type="ARBA" id="ARBA00023158"/>
    </source>
</evidence>
<organism evidence="22">
    <name type="scientific">Drosophila simulans</name>
    <name type="common">Fruit fly</name>
    <dbReference type="NCBI Taxonomy" id="7240"/>
    <lineage>
        <taxon>Eukaryota</taxon>
        <taxon>Metazoa</taxon>
        <taxon>Ecdysozoa</taxon>
        <taxon>Arthropoda</taxon>
        <taxon>Hexapoda</taxon>
        <taxon>Insecta</taxon>
        <taxon>Pterygota</taxon>
        <taxon>Neoptera</taxon>
        <taxon>Endopterygota</taxon>
        <taxon>Diptera</taxon>
        <taxon>Brachycera</taxon>
        <taxon>Muscomorpha</taxon>
        <taxon>Ephydroidea</taxon>
        <taxon>Drosophilidae</taxon>
        <taxon>Drosophila</taxon>
        <taxon>Sophophora</taxon>
    </lineage>
</organism>
<protein>
    <submittedName>
        <fullName evidence="22">Dcr-2</fullName>
        <ecNumber evidence="22">3.1.26.3</ecNumber>
    </submittedName>
</protein>